<evidence type="ECO:0000313" key="8">
    <source>
        <dbReference type="EMBL" id="RED91887.1"/>
    </source>
</evidence>
<evidence type="ECO:0000256" key="2">
    <source>
        <dbReference type="ARBA" id="ARBA00022692"/>
    </source>
</evidence>
<feature type="transmembrane region" description="Helical" evidence="5">
    <location>
        <begin position="45"/>
        <end position="67"/>
    </location>
</feature>
<comment type="catalytic activity">
    <reaction evidence="5">
        <text>a quinone + NADH + 5 H(+)(in) = a quinol + NAD(+) + 4 H(+)(out)</text>
        <dbReference type="Rhea" id="RHEA:57888"/>
        <dbReference type="ChEBI" id="CHEBI:15378"/>
        <dbReference type="ChEBI" id="CHEBI:24646"/>
        <dbReference type="ChEBI" id="CHEBI:57540"/>
        <dbReference type="ChEBI" id="CHEBI:57945"/>
        <dbReference type="ChEBI" id="CHEBI:132124"/>
    </reaction>
</comment>
<feature type="transmembrane region" description="Helical" evidence="5">
    <location>
        <begin position="444"/>
        <end position="462"/>
    </location>
</feature>
<feature type="transmembrane region" description="Helical" evidence="5">
    <location>
        <begin position="263"/>
        <end position="282"/>
    </location>
</feature>
<reference evidence="8 9" key="1">
    <citation type="submission" date="2018-07" db="EMBL/GenBank/DDBJ databases">
        <title>Genomic Encyclopedia of Type Strains, Phase IV (KMG-IV): sequencing the most valuable type-strain genomes for metagenomic binning, comparative biology and taxonomic classification.</title>
        <authorList>
            <person name="Goeker M."/>
        </authorList>
    </citation>
    <scope>NUCLEOTIDE SEQUENCE [LARGE SCALE GENOMIC DNA]</scope>
    <source>
        <strain evidence="8 9">DSM 4134</strain>
    </source>
</reference>
<dbReference type="GO" id="GO:0008137">
    <property type="term" value="F:NADH dehydrogenase (ubiquinone) activity"/>
    <property type="evidence" value="ECO:0007669"/>
    <property type="project" value="InterPro"/>
</dbReference>
<evidence type="ECO:0000256" key="1">
    <source>
        <dbReference type="ARBA" id="ARBA00004127"/>
    </source>
</evidence>
<feature type="transmembrane region" description="Helical" evidence="5">
    <location>
        <begin position="294"/>
        <end position="313"/>
    </location>
</feature>
<keyword evidence="4 5" id="KW-0472">Membrane</keyword>
<dbReference type="Pfam" id="PF00361">
    <property type="entry name" value="Proton_antipo_M"/>
    <property type="match status" value="1"/>
</dbReference>
<gene>
    <name evidence="5" type="primary">nuoN</name>
    <name evidence="8" type="ORF">C7460_1352</name>
</gene>
<comment type="subunit">
    <text evidence="5">NDH-1 is composed of 14 different subunits. Subunits NuoA, H, J, K, L, M, N constitute the membrane sector of the complex.</text>
</comment>
<comment type="subcellular location">
    <subcellularLocation>
        <location evidence="5">Cell membrane</location>
        <topology evidence="5">Multi-pass membrane protein</topology>
    </subcellularLocation>
    <subcellularLocation>
        <location evidence="1">Endomembrane system</location>
        <topology evidence="1">Multi-pass membrane protein</topology>
    </subcellularLocation>
    <subcellularLocation>
        <location evidence="6">Membrane</location>
        <topology evidence="6">Multi-pass membrane protein</topology>
    </subcellularLocation>
</comment>
<feature type="transmembrane region" description="Helical" evidence="5">
    <location>
        <begin position="105"/>
        <end position="122"/>
    </location>
</feature>
<dbReference type="PANTHER" id="PTHR22773">
    <property type="entry name" value="NADH DEHYDROGENASE"/>
    <property type="match status" value="1"/>
</dbReference>
<evidence type="ECO:0000256" key="5">
    <source>
        <dbReference type="HAMAP-Rule" id="MF_00445"/>
    </source>
</evidence>
<dbReference type="GO" id="GO:0042773">
    <property type="term" value="P:ATP synthesis coupled electron transport"/>
    <property type="evidence" value="ECO:0007669"/>
    <property type="project" value="InterPro"/>
</dbReference>
<keyword evidence="5" id="KW-0874">Quinone</keyword>
<feature type="transmembrane region" description="Helical" evidence="5">
    <location>
        <begin position="404"/>
        <end position="423"/>
    </location>
</feature>
<keyword evidence="9" id="KW-1185">Reference proteome</keyword>
<keyword evidence="5" id="KW-0520">NAD</keyword>
<keyword evidence="3 5" id="KW-1133">Transmembrane helix</keyword>
<keyword evidence="2 5" id="KW-0812">Transmembrane</keyword>
<dbReference type="AlphaFoldDB" id="A0A3D9KXP6"/>
<feature type="transmembrane region" description="Helical" evidence="5">
    <location>
        <begin position="79"/>
        <end position="98"/>
    </location>
</feature>
<feature type="transmembrane region" description="Helical" evidence="5">
    <location>
        <begin position="235"/>
        <end position="257"/>
    </location>
</feature>
<accession>A0A3D9KXP6</accession>
<dbReference type="HAMAP" id="MF_00445">
    <property type="entry name" value="NDH1_NuoN_1"/>
    <property type="match status" value="1"/>
</dbReference>
<comment type="caution">
    <text evidence="8">The sequence shown here is derived from an EMBL/GenBank/DDBJ whole genome shotgun (WGS) entry which is preliminary data.</text>
</comment>
<dbReference type="EMBL" id="QREG01000035">
    <property type="protein sequence ID" value="RED91887.1"/>
    <property type="molecule type" value="Genomic_DNA"/>
</dbReference>
<evidence type="ECO:0000256" key="4">
    <source>
        <dbReference type="ARBA" id="ARBA00023136"/>
    </source>
</evidence>
<feature type="transmembrane region" description="Helical" evidence="5">
    <location>
        <begin position="199"/>
        <end position="223"/>
    </location>
</feature>
<dbReference type="GO" id="GO:0005886">
    <property type="term" value="C:plasma membrane"/>
    <property type="evidence" value="ECO:0007669"/>
    <property type="project" value="UniProtKB-SubCell"/>
</dbReference>
<proteinExistence type="inferred from homology"/>
<feature type="transmembrane region" description="Helical" evidence="5">
    <location>
        <begin position="17"/>
        <end position="36"/>
    </location>
</feature>
<dbReference type="OrthoDB" id="9811718at2"/>
<comment type="function">
    <text evidence="5">NDH-1 shuttles electrons from NADH, via FMN and iron-sulfur (Fe-S) centers, to quinones in the respiratory chain. The immediate electron acceptor for the enzyme in this species is believed to be a menaquinone. Couples the redox reaction to proton translocation (for every two electrons transferred, four hydrogen ions are translocated across the cytoplasmic membrane), and thus conserves the redox energy in a proton gradient.</text>
</comment>
<keyword evidence="5" id="KW-0813">Transport</keyword>
<dbReference type="RefSeq" id="WP_115870392.1">
    <property type="nucleotide sequence ID" value="NZ_QREG01000035.1"/>
</dbReference>
<dbReference type="InterPro" id="IPR010096">
    <property type="entry name" value="NADH-Q_OxRdtase_suN/2"/>
</dbReference>
<feature type="transmembrane region" description="Helical" evidence="5">
    <location>
        <begin position="319"/>
        <end position="341"/>
    </location>
</feature>
<evidence type="ECO:0000256" key="6">
    <source>
        <dbReference type="RuleBase" id="RU000320"/>
    </source>
</evidence>
<sequence length="479" mass="52765">MVLKDQLSHIIESLSQVGFEMVLIGGSLLLLLLGLIAKRSLVSQIVYVLVLVLAMTLVPLPTDLGVWFGGALAVQELTWLFRLVFSFLGVWVVFYPTANRHPFEYYFLLLAVIAGSAFMLSAQHLLVIYLAIELTSFASYLLTNFNFEKRSFEAGIKYLIFGGTASALALYGASLIYGFTGTLLVSEMDFALVQNPALLNVGLLLFIGAMLFKVSLVPFHIWVPTTYQVAPTSAVAILSVIPKIAGFVLLHRVLLAVDVHTQYWLYVVIVAVGMATIVIGTLGALRQTNIKRMIAYGAIAHSGFLLGALLIPGETGVVAFAWYALAYGIINLVAFYMVSVLEDRQLLDVKDLAGLSRTEGYFGGLITIVMVALIGLPPTVGFTIKFYLFTALWGWYQTVVDPWIMGYLVVALMSVVFSLFFYLKVPYFIFLKESDGDVQSVTNPGQRVIATIFTLVLLWLFISPDILNNIADNIKSIAW</sequence>
<feature type="transmembrane region" description="Helical" evidence="5">
    <location>
        <begin position="361"/>
        <end position="384"/>
    </location>
</feature>
<feature type="domain" description="NADH:quinone oxidoreductase/Mrp antiporter transmembrane" evidence="7">
    <location>
        <begin position="122"/>
        <end position="399"/>
    </location>
</feature>
<evidence type="ECO:0000313" key="9">
    <source>
        <dbReference type="Proteomes" id="UP000256779"/>
    </source>
</evidence>
<dbReference type="GO" id="GO:0050136">
    <property type="term" value="F:NADH dehydrogenase (quinone) (non-electrogenic) activity"/>
    <property type="evidence" value="ECO:0007669"/>
    <property type="project" value="UniProtKB-UniRule"/>
</dbReference>
<name>A0A3D9KXP6_MARFU</name>
<evidence type="ECO:0000256" key="3">
    <source>
        <dbReference type="ARBA" id="ARBA00022989"/>
    </source>
</evidence>
<dbReference type="Proteomes" id="UP000256779">
    <property type="component" value="Unassembled WGS sequence"/>
</dbReference>
<feature type="transmembrane region" description="Helical" evidence="5">
    <location>
        <begin position="128"/>
        <end position="147"/>
    </location>
</feature>
<keyword evidence="5" id="KW-1003">Cell membrane</keyword>
<comment type="similarity">
    <text evidence="5">Belongs to the complex I subunit 2 family.</text>
</comment>
<evidence type="ECO:0000259" key="7">
    <source>
        <dbReference type="Pfam" id="PF00361"/>
    </source>
</evidence>
<dbReference type="EC" id="7.1.1.-" evidence="5"/>
<dbReference type="GO" id="GO:0048038">
    <property type="term" value="F:quinone binding"/>
    <property type="evidence" value="ECO:0007669"/>
    <property type="project" value="UniProtKB-KW"/>
</dbReference>
<keyword evidence="5" id="KW-1278">Translocase</keyword>
<dbReference type="InterPro" id="IPR001750">
    <property type="entry name" value="ND/Mrp_TM"/>
</dbReference>
<dbReference type="GO" id="GO:0012505">
    <property type="term" value="C:endomembrane system"/>
    <property type="evidence" value="ECO:0007669"/>
    <property type="project" value="UniProtKB-SubCell"/>
</dbReference>
<organism evidence="8 9">
    <name type="scientific">Marinoscillum furvescens DSM 4134</name>
    <dbReference type="NCBI Taxonomy" id="1122208"/>
    <lineage>
        <taxon>Bacteria</taxon>
        <taxon>Pseudomonadati</taxon>
        <taxon>Bacteroidota</taxon>
        <taxon>Cytophagia</taxon>
        <taxon>Cytophagales</taxon>
        <taxon>Reichenbachiellaceae</taxon>
        <taxon>Marinoscillum</taxon>
    </lineage>
</organism>
<protein>
    <recommendedName>
        <fullName evidence="5">NADH-quinone oxidoreductase subunit N</fullName>
        <ecNumber evidence="5">7.1.1.-</ecNumber>
    </recommendedName>
    <alternativeName>
        <fullName evidence="5">NADH dehydrogenase I subunit N</fullName>
    </alternativeName>
    <alternativeName>
        <fullName evidence="5">NDH-1 subunit N</fullName>
    </alternativeName>
</protein>
<feature type="transmembrane region" description="Helical" evidence="5">
    <location>
        <begin position="159"/>
        <end position="179"/>
    </location>
</feature>